<dbReference type="Pfam" id="PF14375">
    <property type="entry name" value="Cys_rich_CWC"/>
    <property type="match status" value="1"/>
</dbReference>
<proteinExistence type="predicted"/>
<dbReference type="OrthoDB" id="5625686at2"/>
<dbReference type="GeneID" id="301135697"/>
<dbReference type="AlphaFoldDB" id="A0A0M0LLR8"/>
<keyword evidence="2" id="KW-1185">Reference proteome</keyword>
<accession>A0A0M0LLR8</accession>
<organism evidence="1 2">
    <name type="scientific">Viridibacillus arvi</name>
    <dbReference type="NCBI Taxonomy" id="263475"/>
    <lineage>
        <taxon>Bacteria</taxon>
        <taxon>Bacillati</taxon>
        <taxon>Bacillota</taxon>
        <taxon>Bacilli</taxon>
        <taxon>Bacillales</taxon>
        <taxon>Caryophanaceae</taxon>
        <taxon>Viridibacillus</taxon>
    </lineage>
</organism>
<dbReference type="Proteomes" id="UP000036867">
    <property type="component" value="Unassembled WGS sequence"/>
</dbReference>
<gene>
    <name evidence="1" type="ORF">AMD00_06215</name>
</gene>
<evidence type="ECO:0000313" key="1">
    <source>
        <dbReference type="EMBL" id="KOO52010.1"/>
    </source>
</evidence>
<reference evidence="2" key="1">
    <citation type="submission" date="2015-08" db="EMBL/GenBank/DDBJ databases">
        <title>Fjat-10028 dsm 16317.</title>
        <authorList>
            <person name="Liu B."/>
            <person name="Wang J."/>
            <person name="Zhu Y."/>
            <person name="Liu G."/>
            <person name="Chen Q."/>
            <person name="Chen Z."/>
            <person name="Lan J."/>
            <person name="Che J."/>
            <person name="Ge C."/>
            <person name="Shi H."/>
            <person name="Pan Z."/>
            <person name="Liu X."/>
        </authorList>
    </citation>
    <scope>NUCLEOTIDE SEQUENCE [LARGE SCALE GENOMIC DNA]</scope>
    <source>
        <strain evidence="2">DSM 16317</strain>
    </source>
</reference>
<dbReference type="EMBL" id="LILB01000001">
    <property type="protein sequence ID" value="KOO52010.1"/>
    <property type="molecule type" value="Genomic_DNA"/>
</dbReference>
<dbReference type="InterPro" id="IPR032720">
    <property type="entry name" value="Cys_rich_CWC"/>
</dbReference>
<dbReference type="RefSeq" id="WP_053416182.1">
    <property type="nucleotide sequence ID" value="NZ_LILB01000001.1"/>
</dbReference>
<name>A0A0M0LLR8_9BACL</name>
<dbReference type="STRING" id="263475.AMD00_06215"/>
<sequence length="66" mass="7535">MTEKYCPLCGEENKCMAGIEGKNTCWCYIENFPKGIFDLVPQESKGKQCICKNCVDTYRDENGKTK</sequence>
<evidence type="ECO:0000313" key="2">
    <source>
        <dbReference type="Proteomes" id="UP000036867"/>
    </source>
</evidence>
<evidence type="ECO:0008006" key="3">
    <source>
        <dbReference type="Google" id="ProtNLM"/>
    </source>
</evidence>
<comment type="caution">
    <text evidence="1">The sequence shown here is derived from an EMBL/GenBank/DDBJ whole genome shotgun (WGS) entry which is preliminary data.</text>
</comment>
<protein>
    <recommendedName>
        <fullName evidence="3">Cysteine-rich CWC</fullName>
    </recommendedName>
</protein>